<keyword evidence="4" id="KW-1185">Reference proteome</keyword>
<keyword evidence="1" id="KW-0812">Transmembrane</keyword>
<protein>
    <recommendedName>
        <fullName evidence="5">MFS transporter</fullName>
    </recommendedName>
</protein>
<keyword evidence="1" id="KW-0472">Membrane</keyword>
<evidence type="ECO:0000313" key="4">
    <source>
        <dbReference type="Proteomes" id="UP000469185"/>
    </source>
</evidence>
<feature type="chain" id="PRO_5027121523" description="MFS transporter" evidence="2">
    <location>
        <begin position="29"/>
        <end position="181"/>
    </location>
</feature>
<feature type="transmembrane region" description="Helical" evidence="1">
    <location>
        <begin position="99"/>
        <end position="126"/>
    </location>
</feature>
<dbReference type="EMBL" id="JAAGOB010000005">
    <property type="protein sequence ID" value="NED96035.1"/>
    <property type="molecule type" value="Genomic_DNA"/>
</dbReference>
<dbReference type="AlphaFoldDB" id="A0A6N9YM54"/>
<name>A0A6N9YM54_9ACTN</name>
<gene>
    <name evidence="3" type="ORF">G1H11_12015</name>
</gene>
<evidence type="ECO:0008006" key="5">
    <source>
        <dbReference type="Google" id="ProtNLM"/>
    </source>
</evidence>
<keyword evidence="1" id="KW-1133">Transmembrane helix</keyword>
<evidence type="ECO:0000256" key="1">
    <source>
        <dbReference type="SAM" id="Phobius"/>
    </source>
</evidence>
<organism evidence="3 4">
    <name type="scientific">Phytoactinopolyspora alkaliphila</name>
    <dbReference type="NCBI Taxonomy" id="1783498"/>
    <lineage>
        <taxon>Bacteria</taxon>
        <taxon>Bacillati</taxon>
        <taxon>Actinomycetota</taxon>
        <taxon>Actinomycetes</taxon>
        <taxon>Jiangellales</taxon>
        <taxon>Jiangellaceae</taxon>
        <taxon>Phytoactinopolyspora</taxon>
    </lineage>
</organism>
<comment type="caution">
    <text evidence="3">The sequence shown here is derived from an EMBL/GenBank/DDBJ whole genome shotgun (WGS) entry which is preliminary data.</text>
</comment>
<proteinExistence type="predicted"/>
<accession>A0A6N9YM54</accession>
<feature type="transmembrane region" description="Helical" evidence="1">
    <location>
        <begin position="38"/>
        <end position="57"/>
    </location>
</feature>
<evidence type="ECO:0000256" key="2">
    <source>
        <dbReference type="SAM" id="SignalP"/>
    </source>
</evidence>
<evidence type="ECO:0000313" key="3">
    <source>
        <dbReference type="EMBL" id="NED96035.1"/>
    </source>
</evidence>
<reference evidence="3 4" key="1">
    <citation type="submission" date="2020-02" db="EMBL/GenBank/DDBJ databases">
        <authorList>
            <person name="Li X.-J."/>
            <person name="Feng X.-M."/>
        </authorList>
    </citation>
    <scope>NUCLEOTIDE SEQUENCE [LARGE SCALE GENOMIC DNA]</scope>
    <source>
        <strain evidence="3 4">CGMCC 4.7225</strain>
    </source>
</reference>
<feature type="transmembrane region" description="Helical" evidence="1">
    <location>
        <begin position="69"/>
        <end position="87"/>
    </location>
</feature>
<dbReference type="Proteomes" id="UP000469185">
    <property type="component" value="Unassembled WGS sequence"/>
</dbReference>
<keyword evidence="2" id="KW-0732">Signal</keyword>
<sequence>MHKPGRGRWRALRGLGMSAACLAMPALAHVTAGGAVPVHIGFLCGAALLSVACVALADRRRNPTEIGAVLLLSQPALHVLLSMSGHGHGATAGGGGGMVVAHVIAAAALTVLLSGAEAVIWAMAALSDTLLTRVRALFTEVVPTGPELRISGAAPDQTRISNTRRVSCPAPRRGPPVLLLR</sequence>
<feature type="signal peptide" evidence="2">
    <location>
        <begin position="1"/>
        <end position="28"/>
    </location>
</feature>
<dbReference type="RefSeq" id="WP_163818779.1">
    <property type="nucleotide sequence ID" value="NZ_JAAGOB010000005.1"/>
</dbReference>